<dbReference type="EMBL" id="JAXCEH010000011">
    <property type="protein sequence ID" value="MFA1555562.1"/>
    <property type="molecule type" value="Genomic_DNA"/>
</dbReference>
<dbReference type="RefSeq" id="WP_371942287.1">
    <property type="nucleotide sequence ID" value="NZ_JAXCEH010000011.1"/>
</dbReference>
<evidence type="ECO:0000313" key="1">
    <source>
        <dbReference type="EMBL" id="MFA1555562.1"/>
    </source>
</evidence>
<keyword evidence="2" id="KW-1185">Reference proteome</keyword>
<proteinExistence type="predicted"/>
<sequence length="294" mass="32446">MKNPFKEKMPSMGRCKGIAKCPNLSVSPFFSFANTPGVPALEDARGSVLLIGGDRGNGKTVYGHRLLHEYHAQGLTTVDLLHLAHVTTESPVRRHQVLCALREEIDRFGPEVSQTDDGAWGERLCAILEQAHGSLAVRLPSVEQKAGTGCEDIAREIIQYATAADLSGNVLIYEYLTDLWPSEWRRLVEEIEKNHDVTVRECELSELTGDDVWTYVQGVMARFPHSEITLAPEVPDSLRKALDVLAVRRQPSIQLKDMHGLMRTAFDGAIAQDCKEVSTFHVLSAAFSLRGAAA</sequence>
<evidence type="ECO:0008006" key="3">
    <source>
        <dbReference type="Google" id="ProtNLM"/>
    </source>
</evidence>
<reference evidence="1 2" key="1">
    <citation type="submission" date="2023-11" db="EMBL/GenBank/DDBJ databases">
        <title>Actinomadura monticuli sp. nov., isolated from volcanic ash.</title>
        <authorList>
            <person name="Lee S.D."/>
            <person name="Yang H."/>
            <person name="Kim I.S."/>
        </authorList>
    </citation>
    <scope>NUCLEOTIDE SEQUENCE [LARGE SCALE GENOMIC DNA]</scope>
    <source>
        <strain evidence="1 2">DSM 45346</strain>
    </source>
</reference>
<protein>
    <recommendedName>
        <fullName evidence="3">ATP-binding protein</fullName>
    </recommendedName>
</protein>
<dbReference type="Proteomes" id="UP001569904">
    <property type="component" value="Unassembled WGS sequence"/>
</dbReference>
<organism evidence="1 2">
    <name type="scientific">Actinomadura chokoriensis</name>
    <dbReference type="NCBI Taxonomy" id="454156"/>
    <lineage>
        <taxon>Bacteria</taxon>
        <taxon>Bacillati</taxon>
        <taxon>Actinomycetota</taxon>
        <taxon>Actinomycetes</taxon>
        <taxon>Streptosporangiales</taxon>
        <taxon>Thermomonosporaceae</taxon>
        <taxon>Actinomadura</taxon>
    </lineage>
</organism>
<accession>A0ABV4R074</accession>
<evidence type="ECO:0000313" key="2">
    <source>
        <dbReference type="Proteomes" id="UP001569904"/>
    </source>
</evidence>
<comment type="caution">
    <text evidence="1">The sequence shown here is derived from an EMBL/GenBank/DDBJ whole genome shotgun (WGS) entry which is preliminary data.</text>
</comment>
<name>A0ABV4R074_9ACTN</name>
<gene>
    <name evidence="1" type="ORF">SM436_17885</name>
</gene>